<accession>A0A9D1LPS3</accession>
<dbReference type="EMBL" id="DVNK01000007">
    <property type="protein sequence ID" value="HIU45824.1"/>
    <property type="molecule type" value="Genomic_DNA"/>
</dbReference>
<dbReference type="Proteomes" id="UP000824123">
    <property type="component" value="Unassembled WGS sequence"/>
</dbReference>
<comment type="caution">
    <text evidence="2">The sequence shown here is derived from an EMBL/GenBank/DDBJ whole genome shotgun (WGS) entry which is preliminary data.</text>
</comment>
<dbReference type="InterPro" id="IPR013830">
    <property type="entry name" value="SGNH_hydro"/>
</dbReference>
<protein>
    <submittedName>
        <fullName evidence="2">SGNH/GDSL hydrolase family protein</fullName>
    </submittedName>
</protein>
<dbReference type="Pfam" id="PF13472">
    <property type="entry name" value="Lipase_GDSL_2"/>
    <property type="match status" value="1"/>
</dbReference>
<dbReference type="AlphaFoldDB" id="A0A9D1LPS3"/>
<dbReference type="GO" id="GO:0004622">
    <property type="term" value="F:phosphatidylcholine lysophospholipase activity"/>
    <property type="evidence" value="ECO:0007669"/>
    <property type="project" value="TreeGrafter"/>
</dbReference>
<dbReference type="Gene3D" id="3.40.50.1110">
    <property type="entry name" value="SGNH hydrolase"/>
    <property type="match status" value="1"/>
</dbReference>
<evidence type="ECO:0000313" key="2">
    <source>
        <dbReference type="EMBL" id="HIU45824.1"/>
    </source>
</evidence>
<evidence type="ECO:0000259" key="1">
    <source>
        <dbReference type="Pfam" id="PF13472"/>
    </source>
</evidence>
<dbReference type="InterPro" id="IPR036514">
    <property type="entry name" value="SGNH_hydro_sf"/>
</dbReference>
<dbReference type="InterPro" id="IPR051532">
    <property type="entry name" value="Ester_Hydrolysis_Enzymes"/>
</dbReference>
<keyword evidence="2" id="KW-0378">Hydrolase</keyword>
<dbReference type="PANTHER" id="PTHR30383:SF5">
    <property type="entry name" value="SGNH HYDROLASE-TYPE ESTERASE DOMAIN-CONTAINING PROTEIN"/>
    <property type="match status" value="1"/>
</dbReference>
<dbReference type="SUPFAM" id="SSF52266">
    <property type="entry name" value="SGNH hydrolase"/>
    <property type="match status" value="1"/>
</dbReference>
<gene>
    <name evidence="2" type="ORF">IAC59_01020</name>
</gene>
<proteinExistence type="predicted"/>
<evidence type="ECO:0000313" key="3">
    <source>
        <dbReference type="Proteomes" id="UP000824123"/>
    </source>
</evidence>
<dbReference type="PANTHER" id="PTHR30383">
    <property type="entry name" value="THIOESTERASE 1/PROTEASE 1/LYSOPHOSPHOLIPASE L1"/>
    <property type="match status" value="1"/>
</dbReference>
<sequence>MITGISLWGDSIGKGILFDERRGRYAIYGDNLFSVLKRSLSMPVDNYALMGCTAVAGAERMARAQLREGSLAVIEFGGNDCDMPWADISADPDGDYQPRSPMGEFMQAMRDMVTRARAQGAQPVLVTPPPLDAQRYFDWVSRKLSPERILKYLGDVQYIYRWQERYAGAVRTLAAELGCALYDMRDQFLAMRDLRGLLCVDGIHPNQQGYEFISNYATKRLNEVYDVVI</sequence>
<reference evidence="2" key="1">
    <citation type="submission" date="2020-10" db="EMBL/GenBank/DDBJ databases">
        <authorList>
            <person name="Gilroy R."/>
        </authorList>
    </citation>
    <scope>NUCLEOTIDE SEQUENCE</scope>
    <source>
        <strain evidence="2">ChiSxjej2B14-8506</strain>
    </source>
</reference>
<name>A0A9D1LPS3_9FIRM</name>
<organism evidence="2 3">
    <name type="scientific">Candidatus Fimadaptatus faecigallinarum</name>
    <dbReference type="NCBI Taxonomy" id="2840814"/>
    <lineage>
        <taxon>Bacteria</taxon>
        <taxon>Bacillati</taxon>
        <taxon>Bacillota</taxon>
        <taxon>Clostridia</taxon>
        <taxon>Eubacteriales</taxon>
        <taxon>Candidatus Fimadaptatus</taxon>
    </lineage>
</organism>
<feature type="domain" description="SGNH hydrolase-type esterase" evidence="1">
    <location>
        <begin position="9"/>
        <end position="211"/>
    </location>
</feature>
<reference evidence="2" key="2">
    <citation type="journal article" date="2021" name="PeerJ">
        <title>Extensive microbial diversity within the chicken gut microbiome revealed by metagenomics and culture.</title>
        <authorList>
            <person name="Gilroy R."/>
            <person name="Ravi A."/>
            <person name="Getino M."/>
            <person name="Pursley I."/>
            <person name="Horton D.L."/>
            <person name="Alikhan N.F."/>
            <person name="Baker D."/>
            <person name="Gharbi K."/>
            <person name="Hall N."/>
            <person name="Watson M."/>
            <person name="Adriaenssens E.M."/>
            <person name="Foster-Nyarko E."/>
            <person name="Jarju S."/>
            <person name="Secka A."/>
            <person name="Antonio M."/>
            <person name="Oren A."/>
            <person name="Chaudhuri R.R."/>
            <person name="La Ragione R."/>
            <person name="Hildebrand F."/>
            <person name="Pallen M.J."/>
        </authorList>
    </citation>
    <scope>NUCLEOTIDE SEQUENCE</scope>
    <source>
        <strain evidence="2">ChiSxjej2B14-8506</strain>
    </source>
</reference>